<reference evidence="1 2" key="1">
    <citation type="journal article" date="2012" name="J. Bacteriol.">
        <title>Complete Genome Sequence of Flavobacterium indicum GPSTA100-9T, Isolated from Warm Spring Water.</title>
        <authorList>
            <person name="Barbier P."/>
            <person name="Houel A."/>
            <person name="Loux V."/>
            <person name="Poulain J."/>
            <person name="Bernardet J.F."/>
            <person name="Touchon M."/>
            <person name="Duchaud E."/>
        </authorList>
    </citation>
    <scope>NUCLEOTIDE SEQUENCE [LARGE SCALE GENOMIC DNA]</scope>
    <source>
        <strain evidence="2">DSM 17447 / CIP 109464 / GPTSA100-9</strain>
    </source>
</reference>
<dbReference type="eggNOG" id="ENOG502Z7SQ">
    <property type="taxonomic scope" value="Bacteria"/>
</dbReference>
<protein>
    <recommendedName>
        <fullName evidence="3">Asparagine synthetase B</fullName>
    </recommendedName>
</protein>
<evidence type="ECO:0008006" key="3">
    <source>
        <dbReference type="Google" id="ProtNLM"/>
    </source>
</evidence>
<evidence type="ECO:0000313" key="2">
    <source>
        <dbReference type="Proteomes" id="UP000007599"/>
    </source>
</evidence>
<keyword evidence="2" id="KW-1185">Reference proteome</keyword>
<dbReference type="Proteomes" id="UP000007599">
    <property type="component" value="Chromosome I"/>
</dbReference>
<dbReference type="PATRIC" id="fig|1094466.5.peg.875"/>
<dbReference type="OrthoDB" id="617985at2"/>
<dbReference type="EMBL" id="HE774682">
    <property type="protein sequence ID" value="CCG52868.1"/>
    <property type="molecule type" value="Genomic_DNA"/>
</dbReference>
<dbReference type="KEGG" id="fin:KQS_04450"/>
<organism evidence="1 2">
    <name type="scientific">Flavobacterium indicum (strain DSM 17447 / CIP 109464 / GPTSA100-9)</name>
    <dbReference type="NCBI Taxonomy" id="1094466"/>
    <lineage>
        <taxon>Bacteria</taxon>
        <taxon>Pseudomonadati</taxon>
        <taxon>Bacteroidota</taxon>
        <taxon>Flavobacteriia</taxon>
        <taxon>Flavobacteriales</taxon>
        <taxon>Flavobacteriaceae</taxon>
        <taxon>Flavobacterium</taxon>
    </lineage>
</organism>
<proteinExistence type="predicted"/>
<sequence>MNFSKSSCKILILFLVAINFVKASSVLIPMEAEGQQNHLKAYGITYWALTKGYKVNWLLNYRGGAFLMPDADEVRKECQIRSVTFEVISDATATSILEEIASPSQNTETVLLEKAPKIAVYTPKGKQPWDDAVTMVLTYAEIPYTEIYDEEVLSDQLLMYEWLHLHHEDFTGQYGKFFGAYRNAPWYIEQKKEAEALAAKLGFSKVAEEKRAVAIKIRDYVIGGGFMFAMCSATDSFDIALSAEGVDICEPMFDGDNSDANYQSKIDYNNTFAFKDYILERNPMVYEFSDIDTTEEHGKGAMKMENDYFTLMEYSAKWDPIPTMLCQNHTQLVKGFMGQTTAFRAEKIKSNVLVMGECKINGEARYIHGTKGKGMFTYYGGHDPEDYQHRVGDAPTVLDLHPNSPGYRLILNNVLFPAAKKKKLKT</sequence>
<dbReference type="AlphaFoldDB" id="H8XU85"/>
<name>H8XU85_FLAIG</name>
<evidence type="ECO:0000313" key="1">
    <source>
        <dbReference type="EMBL" id="CCG52868.1"/>
    </source>
</evidence>
<dbReference type="STRING" id="1094466.KQS_04450"/>
<reference evidence="2" key="2">
    <citation type="submission" date="2012-03" db="EMBL/GenBank/DDBJ databases">
        <title>Complete genome sequence of Flavobacterium indicum GPTSA100-9T, isolated from warm spring water.</title>
        <authorList>
            <person name="Barbier P."/>
            <person name="Houel A."/>
            <person name="Loux V."/>
            <person name="Poulain J."/>
            <person name="Bernardet J.-F."/>
            <person name="Touchon M."/>
            <person name="Duchaud E."/>
        </authorList>
    </citation>
    <scope>NUCLEOTIDE SEQUENCE [LARGE SCALE GENOMIC DNA]</scope>
    <source>
        <strain evidence="2">DSM 17447 / CIP 109464 / GPTSA100-9</strain>
    </source>
</reference>
<dbReference type="HOGENOM" id="CLU_657003_0_0_10"/>
<accession>H8XU85</accession>
<gene>
    <name evidence="1" type="ordered locus">KQS_04450</name>
</gene>